<evidence type="ECO:0000313" key="3">
    <source>
        <dbReference type="Proteomes" id="UP000076580"/>
    </source>
</evidence>
<dbReference type="EMBL" id="LAYC01000001">
    <property type="protein sequence ID" value="KYK59045.1"/>
    <property type="molecule type" value="Genomic_DNA"/>
</dbReference>
<feature type="chain" id="PRO_5007580863" evidence="1">
    <location>
        <begin position="21"/>
        <end position="332"/>
    </location>
</feature>
<gene>
    <name evidence="2" type="ORF">DCS_00172</name>
</gene>
<organism evidence="2 3">
    <name type="scientific">Drechmeria coniospora</name>
    <name type="common">Nematophagous fungus</name>
    <name type="synonym">Meria coniospora</name>
    <dbReference type="NCBI Taxonomy" id="98403"/>
    <lineage>
        <taxon>Eukaryota</taxon>
        <taxon>Fungi</taxon>
        <taxon>Dikarya</taxon>
        <taxon>Ascomycota</taxon>
        <taxon>Pezizomycotina</taxon>
        <taxon>Sordariomycetes</taxon>
        <taxon>Hypocreomycetidae</taxon>
        <taxon>Hypocreales</taxon>
        <taxon>Ophiocordycipitaceae</taxon>
        <taxon>Drechmeria</taxon>
    </lineage>
</organism>
<proteinExistence type="predicted"/>
<comment type="caution">
    <text evidence="2">The sequence shown here is derived from an EMBL/GenBank/DDBJ whole genome shotgun (WGS) entry which is preliminary data.</text>
</comment>
<protein>
    <submittedName>
        <fullName evidence="2">Uncharacterized protein</fullName>
    </submittedName>
</protein>
<dbReference type="RefSeq" id="XP_040658397.1">
    <property type="nucleotide sequence ID" value="XM_040797514.1"/>
</dbReference>
<dbReference type="GeneID" id="63712815"/>
<accession>A0A151GPK1</accession>
<sequence length="332" mass="37411">MTAMARALLLLLTLTTYACCYSGKLYESIEKAIREELLVFRDLNGITDDNAYLSNTSLPYMETEKITEDTCLLYKGSCQQTTFMMFHQLLNVTRVTFNVSRFSEQQIATEAGEAKVSIKKARTDLRQTMEGWQISVKASPSIKNSHGGPSISGEVGFQYTHETTIQQSVTSEVTLEHTCPPHSHCGIITLTFFAVVSGYCRTQPTIICYNDRTDACEDFEIISRTGTRCTSAIGAVGNGGSRSNDIFKWSMCRQCDQWLQYKRKRCNGLSRYEVKPCQIKTPVLKDDGTAHTHIIFKAIPKEEEESGWGKRNAAPVCGRKERRVYVEPLLRD</sequence>
<dbReference type="AlphaFoldDB" id="A0A151GPK1"/>
<feature type="signal peptide" evidence="1">
    <location>
        <begin position="1"/>
        <end position="20"/>
    </location>
</feature>
<keyword evidence="1" id="KW-0732">Signal</keyword>
<dbReference type="PROSITE" id="PS51257">
    <property type="entry name" value="PROKAR_LIPOPROTEIN"/>
    <property type="match status" value="1"/>
</dbReference>
<evidence type="ECO:0000313" key="2">
    <source>
        <dbReference type="EMBL" id="KYK59045.1"/>
    </source>
</evidence>
<dbReference type="Proteomes" id="UP000076580">
    <property type="component" value="Chromosome 01"/>
</dbReference>
<dbReference type="InParanoid" id="A0A151GPK1"/>
<name>A0A151GPK1_DRECN</name>
<evidence type="ECO:0000256" key="1">
    <source>
        <dbReference type="SAM" id="SignalP"/>
    </source>
</evidence>
<reference evidence="2 3" key="1">
    <citation type="journal article" date="2016" name="Sci. Rep.">
        <title>Insights into Adaptations to a Near-Obligate Nematode Endoparasitic Lifestyle from the Finished Genome of Drechmeria coniospora.</title>
        <authorList>
            <person name="Zhang L."/>
            <person name="Zhou Z."/>
            <person name="Guo Q."/>
            <person name="Fokkens L."/>
            <person name="Miskei M."/>
            <person name="Pocsi I."/>
            <person name="Zhang W."/>
            <person name="Chen M."/>
            <person name="Wang L."/>
            <person name="Sun Y."/>
            <person name="Donzelli B.G."/>
            <person name="Gibson D.M."/>
            <person name="Nelson D.R."/>
            <person name="Luo J.G."/>
            <person name="Rep M."/>
            <person name="Liu H."/>
            <person name="Yang S."/>
            <person name="Wang J."/>
            <person name="Krasnoff S.B."/>
            <person name="Xu Y."/>
            <person name="Molnar I."/>
            <person name="Lin M."/>
        </authorList>
    </citation>
    <scope>NUCLEOTIDE SEQUENCE [LARGE SCALE GENOMIC DNA]</scope>
    <source>
        <strain evidence="2 3">ARSEF 6962</strain>
    </source>
</reference>
<keyword evidence="3" id="KW-1185">Reference proteome</keyword>